<proteinExistence type="predicted"/>
<dbReference type="CDD" id="cd16914">
    <property type="entry name" value="EcfT"/>
    <property type="match status" value="1"/>
</dbReference>
<keyword evidence="3 5" id="KW-1133">Transmembrane helix</keyword>
<protein>
    <submittedName>
        <fullName evidence="6">Energy-coupling factor transporter transmembrane protein EcfT</fullName>
    </submittedName>
</protein>
<evidence type="ECO:0000313" key="7">
    <source>
        <dbReference type="Proteomes" id="UP000290365"/>
    </source>
</evidence>
<feature type="transmembrane region" description="Helical" evidence="5">
    <location>
        <begin position="22"/>
        <end position="55"/>
    </location>
</feature>
<organism evidence="6 7">
    <name type="scientific">Ktedonosporobacter rubrisoli</name>
    <dbReference type="NCBI Taxonomy" id="2509675"/>
    <lineage>
        <taxon>Bacteria</taxon>
        <taxon>Bacillati</taxon>
        <taxon>Chloroflexota</taxon>
        <taxon>Ktedonobacteria</taxon>
        <taxon>Ktedonobacterales</taxon>
        <taxon>Ktedonosporobacteraceae</taxon>
        <taxon>Ktedonosporobacter</taxon>
    </lineage>
</organism>
<dbReference type="PANTHER" id="PTHR43723:SF1">
    <property type="entry name" value="COBALT TRANSPORT PROTEIN CBIQ"/>
    <property type="match status" value="1"/>
</dbReference>
<evidence type="ECO:0000256" key="5">
    <source>
        <dbReference type="SAM" id="Phobius"/>
    </source>
</evidence>
<comment type="subcellular location">
    <subcellularLocation>
        <location evidence="1">Membrane</location>
        <topology evidence="1">Multi-pass membrane protein</topology>
    </subcellularLocation>
</comment>
<evidence type="ECO:0000256" key="4">
    <source>
        <dbReference type="ARBA" id="ARBA00023136"/>
    </source>
</evidence>
<dbReference type="InterPro" id="IPR003339">
    <property type="entry name" value="ABC/ECF_trnsptr_transmembrane"/>
</dbReference>
<dbReference type="OrthoDB" id="92887at2"/>
<dbReference type="Proteomes" id="UP000290365">
    <property type="component" value="Chromosome"/>
</dbReference>
<dbReference type="GO" id="GO:0006824">
    <property type="term" value="P:cobalt ion transport"/>
    <property type="evidence" value="ECO:0007669"/>
    <property type="project" value="TreeGrafter"/>
</dbReference>
<dbReference type="RefSeq" id="WP_129888937.1">
    <property type="nucleotide sequence ID" value="NZ_CP035758.1"/>
</dbReference>
<keyword evidence="2 5" id="KW-0812">Transmembrane</keyword>
<sequence length="266" mass="30113">MMRPIYYATDSALHRLNPLSKAIAIMPLLIFLAFATTIWVHLIIIIMHLLVLLAFGRIPPRQLARVLAPLLITLVGFFVLYSPFVVSDLAARSPLLFALGPIEIHLAGVLLSLATCLRLLAFYSVTLIFMLTTDATDLVRALVQQWHVDYRIGYAVMIAYRFIPLLAQELKLIRVAQKVRGVTDQRGVRAEIERTRRAFLPLFAGMMRSAERKAMAMDARAFGAYATRTYYRRLSLKCNDLLMPPFYWLACALIIALALWFGLSLL</sequence>
<feature type="transmembrane region" description="Helical" evidence="5">
    <location>
        <begin position="106"/>
        <end position="131"/>
    </location>
</feature>
<feature type="transmembrane region" description="Helical" evidence="5">
    <location>
        <begin position="241"/>
        <end position="263"/>
    </location>
</feature>
<evidence type="ECO:0000313" key="6">
    <source>
        <dbReference type="EMBL" id="QBD77884.1"/>
    </source>
</evidence>
<name>A0A4P6JRC7_KTERU</name>
<dbReference type="EMBL" id="CP035758">
    <property type="protein sequence ID" value="QBD77884.1"/>
    <property type="molecule type" value="Genomic_DNA"/>
</dbReference>
<reference evidence="6 7" key="1">
    <citation type="submission" date="2019-01" db="EMBL/GenBank/DDBJ databases">
        <title>Ktedonosporobacter rubrisoli SCAWS-G2.</title>
        <authorList>
            <person name="Huang Y."/>
            <person name="Yan B."/>
        </authorList>
    </citation>
    <scope>NUCLEOTIDE SEQUENCE [LARGE SCALE GENOMIC DNA]</scope>
    <source>
        <strain evidence="6 7">SCAWS-G2</strain>
    </source>
</reference>
<dbReference type="InterPro" id="IPR052770">
    <property type="entry name" value="Cobalt_transport_CbiQ"/>
</dbReference>
<feature type="transmembrane region" description="Helical" evidence="5">
    <location>
        <begin position="67"/>
        <end position="86"/>
    </location>
</feature>
<dbReference type="KEGG" id="kbs:EPA93_18550"/>
<evidence type="ECO:0000256" key="2">
    <source>
        <dbReference type="ARBA" id="ARBA00022692"/>
    </source>
</evidence>
<dbReference type="GO" id="GO:0043190">
    <property type="term" value="C:ATP-binding cassette (ABC) transporter complex"/>
    <property type="evidence" value="ECO:0007669"/>
    <property type="project" value="TreeGrafter"/>
</dbReference>
<accession>A0A4P6JRC7</accession>
<evidence type="ECO:0000256" key="3">
    <source>
        <dbReference type="ARBA" id="ARBA00022989"/>
    </source>
</evidence>
<gene>
    <name evidence="6" type="ORF">EPA93_18550</name>
</gene>
<dbReference type="Pfam" id="PF02361">
    <property type="entry name" value="CbiQ"/>
    <property type="match status" value="1"/>
</dbReference>
<evidence type="ECO:0000256" key="1">
    <source>
        <dbReference type="ARBA" id="ARBA00004141"/>
    </source>
</evidence>
<keyword evidence="4 5" id="KW-0472">Membrane</keyword>
<keyword evidence="7" id="KW-1185">Reference proteome</keyword>
<dbReference type="PANTHER" id="PTHR43723">
    <property type="entry name" value="COBALT TRANSPORT PROTEIN CBIQ"/>
    <property type="match status" value="1"/>
</dbReference>
<dbReference type="AlphaFoldDB" id="A0A4P6JRC7"/>